<evidence type="ECO:0000313" key="3">
    <source>
        <dbReference type="Proteomes" id="UP000070544"/>
    </source>
</evidence>
<dbReference type="AlphaFoldDB" id="A0A139ALI7"/>
<evidence type="ECO:0000259" key="1">
    <source>
        <dbReference type="Pfam" id="PF01323"/>
    </source>
</evidence>
<dbReference type="Pfam" id="PF01323">
    <property type="entry name" value="DSBA"/>
    <property type="match status" value="1"/>
</dbReference>
<dbReference type="Gene3D" id="3.40.30.10">
    <property type="entry name" value="Glutaredoxin"/>
    <property type="match status" value="1"/>
</dbReference>
<sequence length="149" mass="16694">MDAAVKKLTDEAAGVGIKMDILHGKVVNTMASHRLIEWASQQPEATPDGKLVMTLTEKIYSANFERAEDIGDHEVLAKCAAECGLDKEKALQFLATDELERIVDTKAWANGRRCQEQVPCFIVEKRYLVFGAREPELWAELFEQLTQNG</sequence>
<keyword evidence="3" id="KW-1185">Reference proteome</keyword>
<reference evidence="2 3" key="1">
    <citation type="journal article" date="2015" name="Genome Biol. Evol.">
        <title>Phylogenomic analyses indicate that early fungi evolved digesting cell walls of algal ancestors of land plants.</title>
        <authorList>
            <person name="Chang Y."/>
            <person name="Wang S."/>
            <person name="Sekimoto S."/>
            <person name="Aerts A.L."/>
            <person name="Choi C."/>
            <person name="Clum A."/>
            <person name="LaButti K.M."/>
            <person name="Lindquist E.A."/>
            <person name="Yee Ngan C."/>
            <person name="Ohm R.A."/>
            <person name="Salamov A.A."/>
            <person name="Grigoriev I.V."/>
            <person name="Spatafora J.W."/>
            <person name="Berbee M.L."/>
        </authorList>
    </citation>
    <scope>NUCLEOTIDE SEQUENCE [LARGE SCALE GENOMIC DNA]</scope>
    <source>
        <strain evidence="2 3">JEL478</strain>
    </source>
</reference>
<organism evidence="2 3">
    <name type="scientific">Gonapodya prolifera (strain JEL478)</name>
    <name type="common">Monoblepharis prolifera</name>
    <dbReference type="NCBI Taxonomy" id="1344416"/>
    <lineage>
        <taxon>Eukaryota</taxon>
        <taxon>Fungi</taxon>
        <taxon>Fungi incertae sedis</taxon>
        <taxon>Chytridiomycota</taxon>
        <taxon>Chytridiomycota incertae sedis</taxon>
        <taxon>Monoblepharidomycetes</taxon>
        <taxon>Monoblepharidales</taxon>
        <taxon>Gonapodyaceae</taxon>
        <taxon>Gonapodya</taxon>
    </lineage>
</organism>
<protein>
    <submittedName>
        <fullName evidence="2">Thioredoxin-like protein</fullName>
    </submittedName>
</protein>
<dbReference type="Proteomes" id="UP000070544">
    <property type="component" value="Unassembled WGS sequence"/>
</dbReference>
<proteinExistence type="predicted"/>
<feature type="domain" description="DSBA-like thioredoxin" evidence="1">
    <location>
        <begin position="5"/>
        <end position="140"/>
    </location>
</feature>
<evidence type="ECO:0000313" key="2">
    <source>
        <dbReference type="EMBL" id="KXS17373.1"/>
    </source>
</evidence>
<dbReference type="GO" id="GO:0016491">
    <property type="term" value="F:oxidoreductase activity"/>
    <property type="evidence" value="ECO:0007669"/>
    <property type="project" value="InterPro"/>
</dbReference>
<dbReference type="OrthoDB" id="1930760at2759"/>
<name>A0A139ALI7_GONPJ</name>
<dbReference type="PANTHER" id="PTHR13887:SF41">
    <property type="entry name" value="THIOREDOXIN SUPERFAMILY PROTEIN"/>
    <property type="match status" value="1"/>
</dbReference>
<gene>
    <name evidence="2" type="ORF">M427DRAFT_54660</name>
</gene>
<dbReference type="InterPro" id="IPR001853">
    <property type="entry name" value="DSBA-like_thioredoxin_dom"/>
</dbReference>
<dbReference type="PANTHER" id="PTHR13887">
    <property type="entry name" value="GLUTATHIONE S-TRANSFERASE KAPPA"/>
    <property type="match status" value="1"/>
</dbReference>
<accession>A0A139ALI7</accession>
<dbReference type="SUPFAM" id="SSF52833">
    <property type="entry name" value="Thioredoxin-like"/>
    <property type="match status" value="1"/>
</dbReference>
<dbReference type="InterPro" id="IPR036249">
    <property type="entry name" value="Thioredoxin-like_sf"/>
</dbReference>
<dbReference type="EMBL" id="KQ965747">
    <property type="protein sequence ID" value="KXS17373.1"/>
    <property type="molecule type" value="Genomic_DNA"/>
</dbReference>